<sequence length="160" mass="18141">MTPHDHAWTDDLTGRIDELLEEYRAHLSGALDDLTEEEARRRLVPSATTLLGLLKHVTYVERVWFDQAVTGTSLRDLGVASTPTRSFALRRDDTIASVREAHRRACEDARRHLADLAPDDEVRGRGLRAVWALRLQVLRELAHHSGHADILREQVLAARE</sequence>
<keyword evidence="2" id="KW-1185">Reference proteome</keyword>
<dbReference type="Proteomes" id="UP001501612">
    <property type="component" value="Unassembled WGS sequence"/>
</dbReference>
<dbReference type="RefSeq" id="WP_344008733.1">
    <property type="nucleotide sequence ID" value="NZ_BAAAMY010000010.1"/>
</dbReference>
<evidence type="ECO:0000313" key="2">
    <source>
        <dbReference type="Proteomes" id="UP001501612"/>
    </source>
</evidence>
<evidence type="ECO:0000313" key="1">
    <source>
        <dbReference type="EMBL" id="GAA1928510.1"/>
    </source>
</evidence>
<proteinExistence type="predicted"/>
<dbReference type="InterPro" id="IPR007061">
    <property type="entry name" value="MST-like"/>
</dbReference>
<comment type="caution">
    <text evidence="1">The sequence shown here is derived from an EMBL/GenBank/DDBJ whole genome shotgun (WGS) entry which is preliminary data.</text>
</comment>
<dbReference type="Gene3D" id="1.20.120.450">
    <property type="entry name" value="dinb family like domain"/>
    <property type="match status" value="1"/>
</dbReference>
<dbReference type="Pfam" id="PF04978">
    <property type="entry name" value="MST"/>
    <property type="match status" value="1"/>
</dbReference>
<protein>
    <submittedName>
        <fullName evidence="1">DinB family protein</fullName>
    </submittedName>
</protein>
<dbReference type="InterPro" id="IPR034660">
    <property type="entry name" value="DinB/YfiT-like"/>
</dbReference>
<accession>A0ABP5B2N6</accession>
<gene>
    <name evidence="1" type="ORF">GCM10009737_33000</name>
</gene>
<reference evidence="2" key="1">
    <citation type="journal article" date="2019" name="Int. J. Syst. Evol. Microbiol.">
        <title>The Global Catalogue of Microorganisms (GCM) 10K type strain sequencing project: providing services to taxonomists for standard genome sequencing and annotation.</title>
        <authorList>
            <consortium name="The Broad Institute Genomics Platform"/>
            <consortium name="The Broad Institute Genome Sequencing Center for Infectious Disease"/>
            <person name="Wu L."/>
            <person name="Ma J."/>
        </authorList>
    </citation>
    <scope>NUCLEOTIDE SEQUENCE [LARGE SCALE GENOMIC DNA]</scope>
    <source>
        <strain evidence="2">JCM 14046</strain>
    </source>
</reference>
<name>A0ABP5B2N6_9ACTN</name>
<dbReference type="SUPFAM" id="SSF109854">
    <property type="entry name" value="DinB/YfiT-like putative metalloenzymes"/>
    <property type="match status" value="1"/>
</dbReference>
<organism evidence="1 2">
    <name type="scientific">Nocardioides lentus</name>
    <dbReference type="NCBI Taxonomy" id="338077"/>
    <lineage>
        <taxon>Bacteria</taxon>
        <taxon>Bacillati</taxon>
        <taxon>Actinomycetota</taxon>
        <taxon>Actinomycetes</taxon>
        <taxon>Propionibacteriales</taxon>
        <taxon>Nocardioidaceae</taxon>
        <taxon>Nocardioides</taxon>
    </lineage>
</organism>
<dbReference type="EMBL" id="BAAAMY010000010">
    <property type="protein sequence ID" value="GAA1928510.1"/>
    <property type="molecule type" value="Genomic_DNA"/>
</dbReference>